<dbReference type="Proteomes" id="UP000053268">
    <property type="component" value="Unassembled WGS sequence"/>
</dbReference>
<sequence length="140" mass="15258">MASVEKTAAAEKPTANRGSFKLRFAAHGERGRSNLSAIRPLGLPAPVTDKLGARAGPQAEEQAEASAMDLVQARFARGPRDLYQYPVTTAHEYGWWCESVRGGSQEGARGAAMGRHHIHDSGWLRARLRLLAPDAAYKRH</sequence>
<name>A0A194Q808_PAPXU</name>
<keyword evidence="2" id="KW-1185">Reference proteome</keyword>
<proteinExistence type="predicted"/>
<evidence type="ECO:0000313" key="2">
    <source>
        <dbReference type="Proteomes" id="UP000053268"/>
    </source>
</evidence>
<dbReference type="AlphaFoldDB" id="A0A194Q808"/>
<protein>
    <submittedName>
        <fullName evidence="1">Uncharacterized protein</fullName>
    </submittedName>
</protein>
<gene>
    <name evidence="1" type="ORF">RR46_08714</name>
</gene>
<organism evidence="1 2">
    <name type="scientific">Papilio xuthus</name>
    <name type="common">Asian swallowtail butterfly</name>
    <dbReference type="NCBI Taxonomy" id="66420"/>
    <lineage>
        <taxon>Eukaryota</taxon>
        <taxon>Metazoa</taxon>
        <taxon>Ecdysozoa</taxon>
        <taxon>Arthropoda</taxon>
        <taxon>Hexapoda</taxon>
        <taxon>Insecta</taxon>
        <taxon>Pterygota</taxon>
        <taxon>Neoptera</taxon>
        <taxon>Endopterygota</taxon>
        <taxon>Lepidoptera</taxon>
        <taxon>Glossata</taxon>
        <taxon>Ditrysia</taxon>
        <taxon>Papilionoidea</taxon>
        <taxon>Papilionidae</taxon>
        <taxon>Papilioninae</taxon>
        <taxon>Papilio</taxon>
    </lineage>
</organism>
<dbReference type="EMBL" id="KQ459324">
    <property type="protein sequence ID" value="KPJ01677.1"/>
    <property type="molecule type" value="Genomic_DNA"/>
</dbReference>
<accession>A0A194Q808</accession>
<evidence type="ECO:0000313" key="1">
    <source>
        <dbReference type="EMBL" id="KPJ01677.1"/>
    </source>
</evidence>
<reference evidence="1 2" key="1">
    <citation type="journal article" date="2015" name="Nat. Commun.">
        <title>Outbred genome sequencing and CRISPR/Cas9 gene editing in butterflies.</title>
        <authorList>
            <person name="Li X."/>
            <person name="Fan D."/>
            <person name="Zhang W."/>
            <person name="Liu G."/>
            <person name="Zhang L."/>
            <person name="Zhao L."/>
            <person name="Fang X."/>
            <person name="Chen L."/>
            <person name="Dong Y."/>
            <person name="Chen Y."/>
            <person name="Ding Y."/>
            <person name="Zhao R."/>
            <person name="Feng M."/>
            <person name="Zhu Y."/>
            <person name="Feng Y."/>
            <person name="Jiang X."/>
            <person name="Zhu D."/>
            <person name="Xiang H."/>
            <person name="Feng X."/>
            <person name="Li S."/>
            <person name="Wang J."/>
            <person name="Zhang G."/>
            <person name="Kronforst M.R."/>
            <person name="Wang W."/>
        </authorList>
    </citation>
    <scope>NUCLEOTIDE SEQUENCE [LARGE SCALE GENOMIC DNA]</scope>
    <source>
        <strain evidence="1">Ya'a_city_454_Px</strain>
        <tissue evidence="1">Whole body</tissue>
    </source>
</reference>